<keyword evidence="2" id="KW-0472">Membrane</keyword>
<comment type="caution">
    <text evidence="3">The sequence shown here is derived from an EMBL/GenBank/DDBJ whole genome shotgun (WGS) entry which is preliminary data.</text>
</comment>
<organism evidence="3 4">
    <name type="scientific">Fasciolopsis buskii</name>
    <dbReference type="NCBI Taxonomy" id="27845"/>
    <lineage>
        <taxon>Eukaryota</taxon>
        <taxon>Metazoa</taxon>
        <taxon>Spiralia</taxon>
        <taxon>Lophotrochozoa</taxon>
        <taxon>Platyhelminthes</taxon>
        <taxon>Trematoda</taxon>
        <taxon>Digenea</taxon>
        <taxon>Plagiorchiida</taxon>
        <taxon>Echinostomata</taxon>
        <taxon>Echinostomatoidea</taxon>
        <taxon>Fasciolidae</taxon>
        <taxon>Fasciolopsis</taxon>
    </lineage>
</organism>
<reference evidence="3" key="1">
    <citation type="submission" date="2019-05" db="EMBL/GenBank/DDBJ databases">
        <title>Annotation for the trematode Fasciolopsis buski.</title>
        <authorList>
            <person name="Choi Y.-J."/>
        </authorList>
    </citation>
    <scope>NUCLEOTIDE SEQUENCE</scope>
    <source>
        <strain evidence="3">HT</strain>
        <tissue evidence="3">Whole worm</tissue>
    </source>
</reference>
<keyword evidence="4" id="KW-1185">Reference proteome</keyword>
<dbReference type="AlphaFoldDB" id="A0A8E0RMY7"/>
<dbReference type="EMBL" id="LUCM01008755">
    <property type="protein sequence ID" value="KAA0187938.1"/>
    <property type="molecule type" value="Genomic_DNA"/>
</dbReference>
<accession>A0A8E0RMY7</accession>
<evidence type="ECO:0000313" key="3">
    <source>
        <dbReference type="EMBL" id="KAA0187938.1"/>
    </source>
</evidence>
<evidence type="ECO:0000256" key="1">
    <source>
        <dbReference type="SAM" id="MobiDB-lite"/>
    </source>
</evidence>
<name>A0A8E0RMY7_9TREM</name>
<feature type="region of interest" description="Disordered" evidence="1">
    <location>
        <begin position="267"/>
        <end position="315"/>
    </location>
</feature>
<evidence type="ECO:0000256" key="2">
    <source>
        <dbReference type="SAM" id="Phobius"/>
    </source>
</evidence>
<feature type="non-terminal residue" evidence="3">
    <location>
        <position position="1"/>
    </location>
</feature>
<keyword evidence="2" id="KW-0812">Transmembrane</keyword>
<keyword evidence="2" id="KW-1133">Transmembrane helix</keyword>
<feature type="transmembrane region" description="Helical" evidence="2">
    <location>
        <begin position="22"/>
        <end position="46"/>
    </location>
</feature>
<protein>
    <submittedName>
        <fullName evidence="3">Uncharacterized protein</fullName>
    </submittedName>
</protein>
<dbReference type="Proteomes" id="UP000728185">
    <property type="component" value="Unassembled WGS sequence"/>
</dbReference>
<evidence type="ECO:0000313" key="4">
    <source>
        <dbReference type="Proteomes" id="UP000728185"/>
    </source>
</evidence>
<dbReference type="OrthoDB" id="10560469at2759"/>
<proteinExistence type="predicted"/>
<gene>
    <name evidence="3" type="ORF">FBUS_01121</name>
</gene>
<feature type="compositionally biased region" description="Basic residues" evidence="1">
    <location>
        <begin position="284"/>
        <end position="293"/>
    </location>
</feature>
<sequence>LNNLPFPRSAPYAVYKGVQRDLVAAAVSIGVVLMLAVAASLLAWCLKSRRRRAQRELRRRGKQRWLLTQQTAQGRPGFDLSCRGSACSVLYVPPEMDAFSGSLGRLTPHSLCVSKETLGPQDGSYRGLARQCRRSSRFRSSISSGNLSGLARVSVRNSLHNNMLRNGSSGLELRDRDPRSCKYAIVQRDKVCRFRPSLYGDGEVDAVLDYERPHQPYHSPEKEHWVDDGWQMSEMHPPDSPQSYSEFGSNSQLERYNSYTNELIYEPSSSPGSMNGLAKSCSQYKHRRKHHKPISSGEHVNRKMSLTTFGVPKVS</sequence>